<organism evidence="2 3">
    <name type="scientific">Paramecium sonneborni</name>
    <dbReference type="NCBI Taxonomy" id="65129"/>
    <lineage>
        <taxon>Eukaryota</taxon>
        <taxon>Sar</taxon>
        <taxon>Alveolata</taxon>
        <taxon>Ciliophora</taxon>
        <taxon>Intramacronucleata</taxon>
        <taxon>Oligohymenophorea</taxon>
        <taxon>Peniculida</taxon>
        <taxon>Parameciidae</taxon>
        <taxon>Paramecium</taxon>
    </lineage>
</organism>
<dbReference type="Proteomes" id="UP000692954">
    <property type="component" value="Unassembled WGS sequence"/>
</dbReference>
<name>A0A8S1RBT6_9CILI</name>
<reference evidence="2" key="1">
    <citation type="submission" date="2021-01" db="EMBL/GenBank/DDBJ databases">
        <authorList>
            <consortium name="Genoscope - CEA"/>
            <person name="William W."/>
        </authorList>
    </citation>
    <scope>NUCLEOTIDE SEQUENCE</scope>
</reference>
<dbReference type="AlphaFoldDB" id="A0A8S1RBT6"/>
<evidence type="ECO:0000313" key="3">
    <source>
        <dbReference type="Proteomes" id="UP000692954"/>
    </source>
</evidence>
<feature type="compositionally biased region" description="Polar residues" evidence="1">
    <location>
        <begin position="83"/>
        <end position="97"/>
    </location>
</feature>
<proteinExistence type="predicted"/>
<keyword evidence="3" id="KW-1185">Reference proteome</keyword>
<accession>A0A8S1RBT6</accession>
<evidence type="ECO:0000313" key="2">
    <source>
        <dbReference type="EMBL" id="CAD8125368.1"/>
    </source>
</evidence>
<comment type="caution">
    <text evidence="2">The sequence shown here is derived from an EMBL/GenBank/DDBJ whole genome shotgun (WGS) entry which is preliminary data.</text>
</comment>
<dbReference type="EMBL" id="CAJJDN010000158">
    <property type="protein sequence ID" value="CAD8125368.1"/>
    <property type="molecule type" value="Genomic_DNA"/>
</dbReference>
<feature type="region of interest" description="Disordered" evidence="1">
    <location>
        <begin position="83"/>
        <end position="124"/>
    </location>
</feature>
<feature type="compositionally biased region" description="Low complexity" evidence="1">
    <location>
        <begin position="113"/>
        <end position="124"/>
    </location>
</feature>
<evidence type="ECO:0000256" key="1">
    <source>
        <dbReference type="SAM" id="MobiDB-lite"/>
    </source>
</evidence>
<protein>
    <submittedName>
        <fullName evidence="2">Uncharacterized protein</fullName>
    </submittedName>
</protein>
<sequence length="124" mass="14394">MRVVSETKYYQVLAKLYEKCASLSAQLDIYQFDSNKTQSYQSSDNIQQTIQPTIQNQFKSNYIPNTIIKLEEQQSKQKYQYLTKNKKPISQNNNANSKKIIKKTKKPKTYDFNSSSSQTSSSNN</sequence>
<gene>
    <name evidence="2" type="ORF">PSON_ATCC_30995.1.T1580091</name>
</gene>